<dbReference type="EMBL" id="SNRW01034506">
    <property type="protein sequence ID" value="KAA6355511.1"/>
    <property type="molecule type" value="Genomic_DNA"/>
</dbReference>
<protein>
    <submittedName>
        <fullName evidence="2">Uncharacterized protein</fullName>
    </submittedName>
</protein>
<sequence>DKDRQQYEWVGFNGNVEGGPELLCRQQADKISNIEREKETENEKEQNNDEDDVDEDDDEDDDEDKIQEEQNERKSA</sequence>
<organism evidence="2 3">
    <name type="scientific">Streblomastix strix</name>
    <dbReference type="NCBI Taxonomy" id="222440"/>
    <lineage>
        <taxon>Eukaryota</taxon>
        <taxon>Metamonada</taxon>
        <taxon>Preaxostyla</taxon>
        <taxon>Oxymonadida</taxon>
        <taxon>Streblomastigidae</taxon>
        <taxon>Streblomastix</taxon>
    </lineage>
</organism>
<reference evidence="2 3" key="1">
    <citation type="submission" date="2019-03" db="EMBL/GenBank/DDBJ databases">
        <title>Single cell metagenomics reveals metabolic interactions within the superorganism composed of flagellate Streblomastix strix and complex community of Bacteroidetes bacteria on its surface.</title>
        <authorList>
            <person name="Treitli S.C."/>
            <person name="Kolisko M."/>
            <person name="Husnik F."/>
            <person name="Keeling P."/>
            <person name="Hampl V."/>
        </authorList>
    </citation>
    <scope>NUCLEOTIDE SEQUENCE [LARGE SCALE GENOMIC DNA]</scope>
    <source>
        <strain evidence="2">ST1C</strain>
    </source>
</reference>
<gene>
    <name evidence="2" type="ORF">EZS28_048962</name>
</gene>
<feature type="compositionally biased region" description="Basic and acidic residues" evidence="1">
    <location>
        <begin position="32"/>
        <end position="47"/>
    </location>
</feature>
<proteinExistence type="predicted"/>
<accession>A0A5J4TCW7</accession>
<evidence type="ECO:0000256" key="1">
    <source>
        <dbReference type="SAM" id="MobiDB-lite"/>
    </source>
</evidence>
<feature type="compositionally biased region" description="Acidic residues" evidence="1">
    <location>
        <begin position="48"/>
        <end position="66"/>
    </location>
</feature>
<dbReference type="AlphaFoldDB" id="A0A5J4TCW7"/>
<feature type="non-terminal residue" evidence="2">
    <location>
        <position position="1"/>
    </location>
</feature>
<evidence type="ECO:0000313" key="3">
    <source>
        <dbReference type="Proteomes" id="UP000324800"/>
    </source>
</evidence>
<evidence type="ECO:0000313" key="2">
    <source>
        <dbReference type="EMBL" id="KAA6355511.1"/>
    </source>
</evidence>
<name>A0A5J4TCW7_9EUKA</name>
<dbReference type="Proteomes" id="UP000324800">
    <property type="component" value="Unassembled WGS sequence"/>
</dbReference>
<comment type="caution">
    <text evidence="2">The sequence shown here is derived from an EMBL/GenBank/DDBJ whole genome shotgun (WGS) entry which is preliminary data.</text>
</comment>
<feature type="compositionally biased region" description="Basic and acidic residues" evidence="1">
    <location>
        <begin position="67"/>
        <end position="76"/>
    </location>
</feature>
<feature type="region of interest" description="Disordered" evidence="1">
    <location>
        <begin position="1"/>
        <end position="76"/>
    </location>
</feature>